<comment type="caution">
    <text evidence="1">The sequence shown here is derived from an EMBL/GenBank/DDBJ whole genome shotgun (WGS) entry which is preliminary data.</text>
</comment>
<reference evidence="1" key="1">
    <citation type="submission" date="2021-06" db="EMBL/GenBank/DDBJ databases">
        <authorList>
            <person name="Kallberg Y."/>
            <person name="Tangrot J."/>
            <person name="Rosling A."/>
        </authorList>
    </citation>
    <scope>NUCLEOTIDE SEQUENCE</scope>
    <source>
        <strain evidence="1">FL966</strain>
    </source>
</reference>
<dbReference type="Proteomes" id="UP000789759">
    <property type="component" value="Unassembled WGS sequence"/>
</dbReference>
<feature type="non-terminal residue" evidence="1">
    <location>
        <position position="1"/>
    </location>
</feature>
<proteinExistence type="predicted"/>
<evidence type="ECO:0000313" key="2">
    <source>
        <dbReference type="Proteomes" id="UP000789759"/>
    </source>
</evidence>
<feature type="non-terminal residue" evidence="1">
    <location>
        <position position="40"/>
    </location>
</feature>
<gene>
    <name evidence="1" type="ORF">CPELLU_LOCUS21896</name>
</gene>
<protein>
    <submittedName>
        <fullName evidence="1">5386_t:CDS:1</fullName>
    </submittedName>
</protein>
<sequence>LKRRRSMIIKQIVLKAGPTESQASTNDIYGICILDIISNI</sequence>
<dbReference type="AlphaFoldDB" id="A0A9N9KK62"/>
<accession>A0A9N9KK62</accession>
<evidence type="ECO:0000313" key="1">
    <source>
        <dbReference type="EMBL" id="CAG8839675.1"/>
    </source>
</evidence>
<organism evidence="1 2">
    <name type="scientific">Cetraspora pellucida</name>
    <dbReference type="NCBI Taxonomy" id="1433469"/>
    <lineage>
        <taxon>Eukaryota</taxon>
        <taxon>Fungi</taxon>
        <taxon>Fungi incertae sedis</taxon>
        <taxon>Mucoromycota</taxon>
        <taxon>Glomeromycotina</taxon>
        <taxon>Glomeromycetes</taxon>
        <taxon>Diversisporales</taxon>
        <taxon>Gigasporaceae</taxon>
        <taxon>Cetraspora</taxon>
    </lineage>
</organism>
<dbReference type="EMBL" id="CAJVQA010087941">
    <property type="protein sequence ID" value="CAG8839675.1"/>
    <property type="molecule type" value="Genomic_DNA"/>
</dbReference>
<name>A0A9N9KK62_9GLOM</name>
<keyword evidence="2" id="KW-1185">Reference proteome</keyword>